<keyword evidence="5 7" id="KW-0472">Membrane</keyword>
<feature type="transmembrane region" description="Helical" evidence="7">
    <location>
        <begin position="381"/>
        <end position="405"/>
    </location>
</feature>
<dbReference type="InterPro" id="IPR036259">
    <property type="entry name" value="MFS_trans_sf"/>
</dbReference>
<feature type="transmembrane region" description="Helical" evidence="7">
    <location>
        <begin position="346"/>
        <end position="369"/>
    </location>
</feature>
<feature type="transmembrane region" description="Helical" evidence="7">
    <location>
        <begin position="231"/>
        <end position="254"/>
    </location>
</feature>
<evidence type="ECO:0000256" key="4">
    <source>
        <dbReference type="ARBA" id="ARBA00022989"/>
    </source>
</evidence>
<dbReference type="GO" id="GO:0022857">
    <property type="term" value="F:transmembrane transporter activity"/>
    <property type="evidence" value="ECO:0007669"/>
    <property type="project" value="InterPro"/>
</dbReference>
<dbReference type="EMBL" id="VXIS01000054">
    <property type="protein sequence ID" value="KAA8909772.1"/>
    <property type="molecule type" value="Genomic_DNA"/>
</dbReference>
<sequence>MTDRSTHTAANTAKTVENPQNIGQVSAAETILEATPLLGEPAANAVNNDPMRDWDGYAWYRKPSIFWLLPPYWLYSTAGGVVAVPRLNIILDLICREYFSERNSPGAQFIPLEIGGGDDEQCQIPEVHARTSTFILALGLLAGGIAALTAPRLGSISDRNGRRGLMAISSLGFLIAEITTILAAKYPDYFDVRILLLGSVVDGICGSFMLGMALANSYGADCTSPKHRATAFGALQGCLFLGSATGPIFGGLLVEKTGNILSPFYAALVAHTIYILYTLFILPESLSERRMRHARSKHAAERRLRGDDSAASNKHWANPKNLLEPLTILCPTAPGTTTRLRINMMLLAAIDFTLFGVGMGGMTVIIMYAERQFHWRNLESSIYLSVINSTRVTILLVVLPILVTYVRRNRTKAEHHKGSDKLDVALIRFAIVVEALGYFCYSIAPNGTIFTLAGVSTAFGGVGSPTIQSSLTKHIPSDKTGQLLGAMALLHSIARVVSPTIFNLVYAATVGSVPQTVFICLASAFSGAFVCSWFIKTGLHWDEQKDDGHDA</sequence>
<accession>A0A5J5F166</accession>
<dbReference type="AlphaFoldDB" id="A0A5J5F166"/>
<comment type="subcellular location">
    <subcellularLocation>
        <location evidence="2">Cell membrane</location>
    </subcellularLocation>
    <subcellularLocation>
        <location evidence="1">Membrane</location>
        <topology evidence="1">Multi-pass membrane protein</topology>
    </subcellularLocation>
</comment>
<keyword evidence="9" id="KW-1185">Reference proteome</keyword>
<dbReference type="Gene3D" id="1.20.1250.20">
    <property type="entry name" value="MFS general substrate transporter like domains"/>
    <property type="match status" value="1"/>
</dbReference>
<dbReference type="InterPro" id="IPR001958">
    <property type="entry name" value="Tet-R_TetA/multi-R_MdtG-like"/>
</dbReference>
<dbReference type="PRINTS" id="PR01035">
    <property type="entry name" value="TCRTETA"/>
</dbReference>
<evidence type="ECO:0000256" key="6">
    <source>
        <dbReference type="SAM" id="MobiDB-lite"/>
    </source>
</evidence>
<feature type="transmembrane region" description="Helical" evidence="7">
    <location>
        <begin position="425"/>
        <end position="444"/>
    </location>
</feature>
<evidence type="ECO:0000256" key="3">
    <source>
        <dbReference type="ARBA" id="ARBA00022692"/>
    </source>
</evidence>
<dbReference type="Proteomes" id="UP000326924">
    <property type="component" value="Unassembled WGS sequence"/>
</dbReference>
<dbReference type="FunCoup" id="A0A5J5F166">
    <property type="interactions" value="86"/>
</dbReference>
<dbReference type="InterPro" id="IPR011701">
    <property type="entry name" value="MFS"/>
</dbReference>
<feature type="transmembrane region" description="Helical" evidence="7">
    <location>
        <begin position="513"/>
        <end position="535"/>
    </location>
</feature>
<feature type="transmembrane region" description="Helical" evidence="7">
    <location>
        <begin position="260"/>
        <end position="282"/>
    </location>
</feature>
<dbReference type="PANTHER" id="PTHR23507">
    <property type="entry name" value="ZGC:174356"/>
    <property type="match status" value="1"/>
</dbReference>
<gene>
    <name evidence="8" type="ORF">FN846DRAFT_941398</name>
</gene>
<evidence type="ECO:0000256" key="5">
    <source>
        <dbReference type="ARBA" id="ARBA00023136"/>
    </source>
</evidence>
<keyword evidence="3 7" id="KW-0812">Transmembrane</keyword>
<evidence type="ECO:0000256" key="2">
    <source>
        <dbReference type="ARBA" id="ARBA00004236"/>
    </source>
</evidence>
<feature type="transmembrane region" description="Helical" evidence="7">
    <location>
        <begin position="165"/>
        <end position="184"/>
    </location>
</feature>
<dbReference type="Pfam" id="PF07690">
    <property type="entry name" value="MFS_1"/>
    <property type="match status" value="1"/>
</dbReference>
<name>A0A5J5F166_9PEZI</name>
<dbReference type="OrthoDB" id="3026777at2759"/>
<evidence type="ECO:0000256" key="7">
    <source>
        <dbReference type="SAM" id="Phobius"/>
    </source>
</evidence>
<reference evidence="8 9" key="1">
    <citation type="submission" date="2019-09" db="EMBL/GenBank/DDBJ databases">
        <title>Draft genome of the ectomycorrhizal ascomycete Sphaerosporella brunnea.</title>
        <authorList>
            <consortium name="DOE Joint Genome Institute"/>
            <person name="Benucci G.M."/>
            <person name="Marozzi G."/>
            <person name="Antonielli L."/>
            <person name="Sanchez S."/>
            <person name="Marco P."/>
            <person name="Wang X."/>
            <person name="Falini L.B."/>
            <person name="Barry K."/>
            <person name="Haridas S."/>
            <person name="Lipzen A."/>
            <person name="Labutti K."/>
            <person name="Grigoriev I.V."/>
            <person name="Murat C."/>
            <person name="Martin F."/>
            <person name="Albertini E."/>
            <person name="Donnini D."/>
            <person name="Bonito G."/>
        </authorList>
    </citation>
    <scope>NUCLEOTIDE SEQUENCE [LARGE SCALE GENOMIC DNA]</scope>
    <source>
        <strain evidence="8 9">Sb_GMNB300</strain>
    </source>
</reference>
<dbReference type="SUPFAM" id="SSF103473">
    <property type="entry name" value="MFS general substrate transporter"/>
    <property type="match status" value="1"/>
</dbReference>
<proteinExistence type="predicted"/>
<keyword evidence="4 7" id="KW-1133">Transmembrane helix</keyword>
<evidence type="ECO:0000313" key="8">
    <source>
        <dbReference type="EMBL" id="KAA8909772.1"/>
    </source>
</evidence>
<feature type="transmembrane region" description="Helical" evidence="7">
    <location>
        <begin position="134"/>
        <end position="153"/>
    </location>
</feature>
<evidence type="ECO:0000256" key="1">
    <source>
        <dbReference type="ARBA" id="ARBA00004141"/>
    </source>
</evidence>
<evidence type="ECO:0000313" key="9">
    <source>
        <dbReference type="Proteomes" id="UP000326924"/>
    </source>
</evidence>
<dbReference type="GO" id="GO:0016020">
    <property type="term" value="C:membrane"/>
    <property type="evidence" value="ECO:0007669"/>
    <property type="project" value="UniProtKB-SubCell"/>
</dbReference>
<feature type="transmembrane region" description="Helical" evidence="7">
    <location>
        <begin position="196"/>
        <end position="219"/>
    </location>
</feature>
<dbReference type="PANTHER" id="PTHR23507:SF40">
    <property type="entry name" value="TETRACYCLINE-EFFLUX TRANSPORTER"/>
    <property type="match status" value="1"/>
</dbReference>
<feature type="region of interest" description="Disordered" evidence="6">
    <location>
        <begin position="1"/>
        <end position="20"/>
    </location>
</feature>
<organism evidence="8 9">
    <name type="scientific">Sphaerosporella brunnea</name>
    <dbReference type="NCBI Taxonomy" id="1250544"/>
    <lineage>
        <taxon>Eukaryota</taxon>
        <taxon>Fungi</taxon>
        <taxon>Dikarya</taxon>
        <taxon>Ascomycota</taxon>
        <taxon>Pezizomycotina</taxon>
        <taxon>Pezizomycetes</taxon>
        <taxon>Pezizales</taxon>
        <taxon>Pyronemataceae</taxon>
        <taxon>Sphaerosporella</taxon>
    </lineage>
</organism>
<feature type="compositionally biased region" description="Polar residues" evidence="6">
    <location>
        <begin position="7"/>
        <end position="20"/>
    </location>
</feature>
<protein>
    <submittedName>
        <fullName evidence="8">Major facilitator superfamily domain-containing protein</fullName>
    </submittedName>
</protein>
<comment type="caution">
    <text evidence="8">The sequence shown here is derived from an EMBL/GenBank/DDBJ whole genome shotgun (WGS) entry which is preliminary data.</text>
</comment>
<dbReference type="InParanoid" id="A0A5J5F166"/>